<dbReference type="PROSITE" id="PS00041">
    <property type="entry name" value="HTH_ARAC_FAMILY_1"/>
    <property type="match status" value="1"/>
</dbReference>
<name>A0A916YND1_9BACL</name>
<proteinExistence type="predicted"/>
<keyword evidence="2" id="KW-0238">DNA-binding</keyword>
<keyword evidence="3" id="KW-0804">Transcription</keyword>
<protein>
    <recommendedName>
        <fullName evidence="4">HTH araC/xylS-type domain-containing protein</fullName>
    </recommendedName>
</protein>
<dbReference type="SUPFAM" id="SSF51215">
    <property type="entry name" value="Regulatory protein AraC"/>
    <property type="match status" value="1"/>
</dbReference>
<reference evidence="5" key="2">
    <citation type="submission" date="2020-09" db="EMBL/GenBank/DDBJ databases">
        <authorList>
            <person name="Sun Q."/>
            <person name="Zhou Y."/>
        </authorList>
    </citation>
    <scope>NUCLEOTIDE SEQUENCE</scope>
    <source>
        <strain evidence="5">CGMCC 1.15178</strain>
    </source>
</reference>
<dbReference type="PROSITE" id="PS01124">
    <property type="entry name" value="HTH_ARAC_FAMILY_2"/>
    <property type="match status" value="1"/>
</dbReference>
<dbReference type="GO" id="GO:0043565">
    <property type="term" value="F:sequence-specific DNA binding"/>
    <property type="evidence" value="ECO:0007669"/>
    <property type="project" value="InterPro"/>
</dbReference>
<dbReference type="Pfam" id="PF02311">
    <property type="entry name" value="AraC_binding"/>
    <property type="match status" value="1"/>
</dbReference>
<dbReference type="InterPro" id="IPR018062">
    <property type="entry name" value="HTH_AraC-typ_CS"/>
</dbReference>
<dbReference type="EMBL" id="BMHP01000001">
    <property type="protein sequence ID" value="GGD53597.1"/>
    <property type="molecule type" value="Genomic_DNA"/>
</dbReference>
<keyword evidence="6" id="KW-1185">Reference proteome</keyword>
<dbReference type="Proteomes" id="UP000612456">
    <property type="component" value="Unassembled WGS sequence"/>
</dbReference>
<evidence type="ECO:0000256" key="3">
    <source>
        <dbReference type="ARBA" id="ARBA00023163"/>
    </source>
</evidence>
<dbReference type="Pfam" id="PF12833">
    <property type="entry name" value="HTH_18"/>
    <property type="match status" value="1"/>
</dbReference>
<dbReference type="InterPro" id="IPR020449">
    <property type="entry name" value="Tscrpt_reg_AraC-type_HTH"/>
</dbReference>
<dbReference type="InterPro" id="IPR037923">
    <property type="entry name" value="HTH-like"/>
</dbReference>
<dbReference type="InterPro" id="IPR003313">
    <property type="entry name" value="AraC-bd"/>
</dbReference>
<organism evidence="5 6">
    <name type="scientific">Paenibacillus nasutitermitis</name>
    <dbReference type="NCBI Taxonomy" id="1652958"/>
    <lineage>
        <taxon>Bacteria</taxon>
        <taxon>Bacillati</taxon>
        <taxon>Bacillota</taxon>
        <taxon>Bacilli</taxon>
        <taxon>Bacillales</taxon>
        <taxon>Paenibacillaceae</taxon>
        <taxon>Paenibacillus</taxon>
    </lineage>
</organism>
<evidence type="ECO:0000259" key="4">
    <source>
        <dbReference type="PROSITE" id="PS01124"/>
    </source>
</evidence>
<accession>A0A916YND1</accession>
<dbReference type="SUPFAM" id="SSF46689">
    <property type="entry name" value="Homeodomain-like"/>
    <property type="match status" value="1"/>
</dbReference>
<dbReference type="PANTHER" id="PTHR43280">
    <property type="entry name" value="ARAC-FAMILY TRANSCRIPTIONAL REGULATOR"/>
    <property type="match status" value="1"/>
</dbReference>
<keyword evidence="1" id="KW-0805">Transcription regulation</keyword>
<dbReference type="AlphaFoldDB" id="A0A916YND1"/>
<reference evidence="5" key="1">
    <citation type="journal article" date="2014" name="Int. J. Syst. Evol. Microbiol.">
        <title>Complete genome sequence of Corynebacterium casei LMG S-19264T (=DSM 44701T), isolated from a smear-ripened cheese.</title>
        <authorList>
            <consortium name="US DOE Joint Genome Institute (JGI-PGF)"/>
            <person name="Walter F."/>
            <person name="Albersmeier A."/>
            <person name="Kalinowski J."/>
            <person name="Ruckert C."/>
        </authorList>
    </citation>
    <scope>NUCLEOTIDE SEQUENCE</scope>
    <source>
        <strain evidence="5">CGMCC 1.15178</strain>
    </source>
</reference>
<evidence type="ECO:0000313" key="6">
    <source>
        <dbReference type="Proteomes" id="UP000612456"/>
    </source>
</evidence>
<dbReference type="GO" id="GO:0003700">
    <property type="term" value="F:DNA-binding transcription factor activity"/>
    <property type="evidence" value="ECO:0007669"/>
    <property type="project" value="InterPro"/>
</dbReference>
<gene>
    <name evidence="5" type="ORF">GCM10010911_08930</name>
</gene>
<dbReference type="InterPro" id="IPR018060">
    <property type="entry name" value="HTH_AraC"/>
</dbReference>
<dbReference type="SMART" id="SM00342">
    <property type="entry name" value="HTH_ARAC"/>
    <property type="match status" value="1"/>
</dbReference>
<feature type="domain" description="HTH araC/xylS-type" evidence="4">
    <location>
        <begin position="177"/>
        <end position="275"/>
    </location>
</feature>
<evidence type="ECO:0000256" key="2">
    <source>
        <dbReference type="ARBA" id="ARBA00023125"/>
    </source>
</evidence>
<dbReference type="PRINTS" id="PR00032">
    <property type="entry name" value="HTHARAC"/>
</dbReference>
<comment type="caution">
    <text evidence="5">The sequence shown here is derived from an EMBL/GenBank/DDBJ whole genome shotgun (WGS) entry which is preliminary data.</text>
</comment>
<dbReference type="RefSeq" id="WP_188989488.1">
    <property type="nucleotide sequence ID" value="NZ_BMHP01000001.1"/>
</dbReference>
<dbReference type="Gene3D" id="1.10.10.60">
    <property type="entry name" value="Homeodomain-like"/>
    <property type="match status" value="2"/>
</dbReference>
<evidence type="ECO:0000256" key="1">
    <source>
        <dbReference type="ARBA" id="ARBA00023015"/>
    </source>
</evidence>
<evidence type="ECO:0000313" key="5">
    <source>
        <dbReference type="EMBL" id="GGD53597.1"/>
    </source>
</evidence>
<dbReference type="InterPro" id="IPR009057">
    <property type="entry name" value="Homeodomain-like_sf"/>
</dbReference>
<sequence length="276" mass="31777">MYDSNIQLANGYTIEERLAQFTEHECHMHDALEISVPLDNAMKYPLGNEMYCASPGDVFLLRPFEPHWNLIQEEGRPGRWVMLLFFPSIVGQVPNGYSLLTPFYTKDISPLIPAASPHAMNVHRLVLAAMEERRTALPGWELQHYSLLIQILVHIHRYFMEQMVENSVDTAAFSGIIEAVEYMMEHWSEEIDMDALIGRSQLKKTWFYTKFKAITGLTPLAFTVRLRLQYASQQLRATNHSVTDIALSCGFGSSSYFNKVFREFRGMTPGEFRKQL</sequence>
<dbReference type="PANTHER" id="PTHR43280:SF2">
    <property type="entry name" value="HTH-TYPE TRANSCRIPTIONAL REGULATOR EXSA"/>
    <property type="match status" value="1"/>
</dbReference>